<dbReference type="InterPro" id="IPR001733">
    <property type="entry name" value="Peptidase_S26B"/>
</dbReference>
<keyword evidence="3" id="KW-0812">Transmembrane</keyword>
<gene>
    <name evidence="4" type="ORF">UNLARM2_0734</name>
</gene>
<dbReference type="GO" id="GO:0006465">
    <property type="term" value="P:signal peptide processing"/>
    <property type="evidence" value="ECO:0007669"/>
    <property type="project" value="InterPro"/>
</dbReference>
<dbReference type="EMBL" id="GG697241">
    <property type="protein sequence ID" value="EET89616.1"/>
    <property type="molecule type" value="Genomic_DNA"/>
</dbReference>
<reference evidence="4 5" key="1">
    <citation type="journal article" date="2009" name="Genome Biol.">
        <title>Community-wide analysis of microbial genome sequence signatures.</title>
        <authorList>
            <person name="Dick G.J."/>
            <person name="Andersson A.F."/>
            <person name="Baker B.J."/>
            <person name="Simmons S.L."/>
            <person name="Thomas B.C."/>
            <person name="Yelton A.P."/>
            <person name="Banfield J.F."/>
        </authorList>
    </citation>
    <scope>NUCLEOTIDE SEQUENCE [LARGE SCALE GENOMIC DNA]</scope>
    <source>
        <strain evidence="4">ARMAN-2</strain>
    </source>
</reference>
<sequence>MARRKTKAIRKQQPSRGGEKAPIPTLPLYALLIILFILYIVLQRIREFSFILGLAVFFLIIVIIGLELVNGTNEEGYKKSIFEIAVAILVVVVVWFALQAILQTNNPVDVVPSCSMLPTLSRGDLIVLHGIQNISQIHAPIISVSTALANDIASFSESSSLSCVAYNYSAGMLSISQIVKPGYIVGLYRSSPSGGEIVPYGTESSYPIKYRCGTREIKYANGTTAEEAYTNSISIANTTISGDRGNTIIVYRTLPEDQFYKEGDLYIVHRVYAILNASGEYYMLTKGDNNPGLDMQYMNVPSNQSEVSGYVVASVPYLGYIKLIISGDLSQPAGCNSTVIH</sequence>
<keyword evidence="5" id="KW-1185">Reference proteome</keyword>
<evidence type="ECO:0000256" key="1">
    <source>
        <dbReference type="ARBA" id="ARBA00022801"/>
    </source>
</evidence>
<dbReference type="GO" id="GO:0016020">
    <property type="term" value="C:membrane"/>
    <property type="evidence" value="ECO:0007669"/>
    <property type="project" value="InterPro"/>
</dbReference>
<protein>
    <recommendedName>
        <fullName evidence="2">Signal peptidase I</fullName>
    </recommendedName>
</protein>
<feature type="transmembrane region" description="Helical" evidence="3">
    <location>
        <begin position="21"/>
        <end position="42"/>
    </location>
</feature>
<dbReference type="PROSITE" id="PS00501">
    <property type="entry name" value="SPASE_I_1"/>
    <property type="match status" value="1"/>
</dbReference>
<keyword evidence="3" id="KW-1133">Transmembrane helix</keyword>
<accession>C7DI42</accession>
<keyword evidence="3" id="KW-0472">Membrane</keyword>
<evidence type="ECO:0000256" key="2">
    <source>
        <dbReference type="ARBA" id="ARBA00033305"/>
    </source>
</evidence>
<dbReference type="AlphaFoldDB" id="C7DI42"/>
<dbReference type="InterPro" id="IPR019756">
    <property type="entry name" value="Pept_S26A_signal_pept_1_Ser-AS"/>
</dbReference>
<name>C7DI42_MICA2</name>
<evidence type="ECO:0000313" key="5">
    <source>
        <dbReference type="Proteomes" id="UP000332487"/>
    </source>
</evidence>
<dbReference type="PANTHER" id="PTHR10806">
    <property type="entry name" value="SIGNAL PEPTIDASE COMPLEX CATALYTIC SUBUNIT SEC11"/>
    <property type="match status" value="1"/>
</dbReference>
<dbReference type="PANTHER" id="PTHR10806:SF6">
    <property type="entry name" value="SIGNAL PEPTIDASE COMPLEX CATALYTIC SUBUNIT SEC11"/>
    <property type="match status" value="1"/>
</dbReference>
<feature type="transmembrane region" description="Helical" evidence="3">
    <location>
        <begin position="48"/>
        <end position="69"/>
    </location>
</feature>
<dbReference type="Proteomes" id="UP000332487">
    <property type="component" value="Unassembled WGS sequence"/>
</dbReference>
<evidence type="ECO:0000256" key="3">
    <source>
        <dbReference type="SAM" id="Phobius"/>
    </source>
</evidence>
<reference evidence="4 5" key="2">
    <citation type="journal article" date="2010" name="Proc. Natl. Acad. Sci. U.S.A.">
        <title>Enigmatic, ultrasmall, uncultivated Archaea.</title>
        <authorList>
            <person name="Baker B.J."/>
            <person name="Comolli L.R."/>
            <person name="Dick G.J."/>
            <person name="Hauser L.J."/>
            <person name="Hyatt D."/>
            <person name="Dill B.D."/>
            <person name="Land M.L."/>
            <person name="Verberkmoes N.C."/>
            <person name="Hettich R.L."/>
            <person name="Banfield J.F."/>
        </authorList>
    </citation>
    <scope>NUCLEOTIDE SEQUENCE [LARGE SCALE GENOMIC DNA]</scope>
    <source>
        <strain evidence="4">ARMAN-2</strain>
    </source>
</reference>
<evidence type="ECO:0000313" key="4">
    <source>
        <dbReference type="EMBL" id="EET89616.1"/>
    </source>
</evidence>
<feature type="transmembrane region" description="Helical" evidence="3">
    <location>
        <begin position="81"/>
        <end position="102"/>
    </location>
</feature>
<dbReference type="GO" id="GO:0004252">
    <property type="term" value="F:serine-type endopeptidase activity"/>
    <property type="evidence" value="ECO:0007669"/>
    <property type="project" value="InterPro"/>
</dbReference>
<proteinExistence type="predicted"/>
<keyword evidence="1" id="KW-0378">Hydrolase</keyword>
<organism evidence="4 5">
    <name type="scientific">Candidatus Micrarchaeum acidiphilum ARMAN-2</name>
    <dbReference type="NCBI Taxonomy" id="425595"/>
    <lineage>
        <taxon>Archaea</taxon>
        <taxon>Candidatus Micrarchaeota</taxon>
        <taxon>Candidatus Micrarchaeia</taxon>
        <taxon>Candidatus Micrarchaeales</taxon>
        <taxon>Candidatus Micrarchaeaceae</taxon>
        <taxon>Candidatus Micrarchaeum</taxon>
    </lineage>
</organism>